<protein>
    <submittedName>
        <fullName evidence="1">Uncharacterized protein</fullName>
    </submittedName>
</protein>
<dbReference type="EMBL" id="QXFY01005815">
    <property type="protein sequence ID" value="KAE9270781.1"/>
    <property type="molecule type" value="Genomic_DNA"/>
</dbReference>
<gene>
    <name evidence="1" type="ORF">PF008_g30519</name>
</gene>
<evidence type="ECO:0000313" key="2">
    <source>
        <dbReference type="Proteomes" id="UP000486351"/>
    </source>
</evidence>
<name>A0A6G0Q5D0_9STRA</name>
<dbReference type="Proteomes" id="UP000486351">
    <property type="component" value="Unassembled WGS sequence"/>
</dbReference>
<sequence>MFVIAEVLSIVTELSPSVLNITSGIAVHMIITTHAIAVTTNSIAVTTNPIAVTTNFVVITTNSIAVTTLAT</sequence>
<accession>A0A6G0Q5D0</accession>
<dbReference type="AlphaFoldDB" id="A0A6G0Q5D0"/>
<organism evidence="1 2">
    <name type="scientific">Phytophthora fragariae</name>
    <dbReference type="NCBI Taxonomy" id="53985"/>
    <lineage>
        <taxon>Eukaryota</taxon>
        <taxon>Sar</taxon>
        <taxon>Stramenopiles</taxon>
        <taxon>Oomycota</taxon>
        <taxon>Peronosporomycetes</taxon>
        <taxon>Peronosporales</taxon>
        <taxon>Peronosporaceae</taxon>
        <taxon>Phytophthora</taxon>
    </lineage>
</organism>
<reference evidence="1 2" key="1">
    <citation type="submission" date="2018-09" db="EMBL/GenBank/DDBJ databases">
        <title>Genomic investigation of the strawberry pathogen Phytophthora fragariae indicates pathogenicity is determined by transcriptional variation in three key races.</title>
        <authorList>
            <person name="Adams T.M."/>
            <person name="Armitage A.D."/>
            <person name="Sobczyk M.K."/>
            <person name="Bates H.J."/>
            <person name="Dunwell J.M."/>
            <person name="Nellist C.F."/>
            <person name="Harrison R.J."/>
        </authorList>
    </citation>
    <scope>NUCLEOTIDE SEQUENCE [LARGE SCALE GENOMIC DNA]</scope>
    <source>
        <strain evidence="1 2">NOV-77</strain>
    </source>
</reference>
<evidence type="ECO:0000313" key="1">
    <source>
        <dbReference type="EMBL" id="KAE9270781.1"/>
    </source>
</evidence>
<proteinExistence type="predicted"/>
<comment type="caution">
    <text evidence="1">The sequence shown here is derived from an EMBL/GenBank/DDBJ whole genome shotgun (WGS) entry which is preliminary data.</text>
</comment>